<sequence>MGLIYENSKSVLIWLGPSTLYSPVGMDIIRYFADAEKPQDRPVWQTYPQPQAYQGLQDVLTRKWFERMWVVQEIGRSHYARLICGGDFVEWQSTDSIAVRRFIRMIKYAEILPEWTKLGLDAVDMRPLLEILDFQEVNQFSKSWGLCTRSAPDLLDIAHTMRYKECSDPRDMIFGIWGMVDYLYHLEDFKLDYSMTVKQVYEEVARVSFQ</sequence>
<evidence type="ECO:0000313" key="2">
    <source>
        <dbReference type="EMBL" id="KAG7429099.1"/>
    </source>
</evidence>
<dbReference type="InterPro" id="IPR052895">
    <property type="entry name" value="HetReg/Transcr_Mod"/>
</dbReference>
<evidence type="ECO:0000259" key="1">
    <source>
        <dbReference type="Pfam" id="PF06985"/>
    </source>
</evidence>
<accession>A0A8J5PZN7</accession>
<dbReference type="EMBL" id="JAELUR010000007">
    <property type="protein sequence ID" value="KAG7429099.1"/>
    <property type="molecule type" value="Genomic_DNA"/>
</dbReference>
<organism evidence="2 3">
    <name type="scientific">Fusarium oxysporum f. sp. raphani</name>
    <dbReference type="NCBI Taxonomy" id="96318"/>
    <lineage>
        <taxon>Eukaryota</taxon>
        <taxon>Fungi</taxon>
        <taxon>Dikarya</taxon>
        <taxon>Ascomycota</taxon>
        <taxon>Pezizomycotina</taxon>
        <taxon>Sordariomycetes</taxon>
        <taxon>Hypocreomycetidae</taxon>
        <taxon>Hypocreales</taxon>
        <taxon>Nectriaceae</taxon>
        <taxon>Fusarium</taxon>
        <taxon>Fusarium oxysporum species complex</taxon>
    </lineage>
</organism>
<protein>
    <recommendedName>
        <fullName evidence="1">Heterokaryon incompatibility domain-containing protein</fullName>
    </recommendedName>
</protein>
<dbReference type="AlphaFoldDB" id="A0A8J5PZN7"/>
<gene>
    <name evidence="2" type="ORF">Forpi1262_v009431</name>
</gene>
<feature type="domain" description="Heterokaryon incompatibility" evidence="1">
    <location>
        <begin position="1"/>
        <end position="73"/>
    </location>
</feature>
<dbReference type="InterPro" id="IPR010730">
    <property type="entry name" value="HET"/>
</dbReference>
<reference evidence="2" key="1">
    <citation type="submission" date="2021-04" db="EMBL/GenBank/DDBJ databases">
        <title>First draft genome resource for Brassicaceae pathogens Fusarium oxysporum f. sp. raphani and Fusarium oxysporum f. sp. rapae.</title>
        <authorList>
            <person name="Asai S."/>
        </authorList>
    </citation>
    <scope>NUCLEOTIDE SEQUENCE</scope>
    <source>
        <strain evidence="2">Tf1262</strain>
    </source>
</reference>
<name>A0A8J5PZN7_FUSOX</name>
<dbReference type="PANTHER" id="PTHR24148">
    <property type="entry name" value="ANKYRIN REPEAT DOMAIN-CONTAINING PROTEIN 39 HOMOLOG-RELATED"/>
    <property type="match status" value="1"/>
</dbReference>
<evidence type="ECO:0000313" key="3">
    <source>
        <dbReference type="Proteomes" id="UP000693942"/>
    </source>
</evidence>
<comment type="caution">
    <text evidence="2">The sequence shown here is derived from an EMBL/GenBank/DDBJ whole genome shotgun (WGS) entry which is preliminary data.</text>
</comment>
<dbReference type="PANTHER" id="PTHR24148:SF73">
    <property type="entry name" value="HET DOMAIN PROTEIN (AFU_ORTHOLOGUE AFUA_8G01020)"/>
    <property type="match status" value="1"/>
</dbReference>
<proteinExistence type="predicted"/>
<dbReference type="Proteomes" id="UP000693942">
    <property type="component" value="Unassembled WGS sequence"/>
</dbReference>
<dbReference type="Pfam" id="PF06985">
    <property type="entry name" value="HET"/>
    <property type="match status" value="1"/>
</dbReference>